<keyword evidence="8" id="KW-0539">Nucleus</keyword>
<evidence type="ECO:0000256" key="7">
    <source>
        <dbReference type="ARBA" id="ARBA00023163"/>
    </source>
</evidence>
<dbReference type="GO" id="GO:0003677">
    <property type="term" value="F:DNA binding"/>
    <property type="evidence" value="ECO:0007669"/>
    <property type="project" value="UniProtKB-KW"/>
</dbReference>
<dbReference type="InterPro" id="IPR012337">
    <property type="entry name" value="RNaseH-like_sf"/>
</dbReference>
<name>A0A0E0JY14_ORYPU</name>
<evidence type="ECO:0000313" key="12">
    <source>
        <dbReference type="EnsemblPlants" id="OPUNC02G09650.1"/>
    </source>
</evidence>
<dbReference type="STRING" id="4537.A0A0E0JY14"/>
<dbReference type="PANTHER" id="PTHR46481">
    <property type="entry name" value="ZINC FINGER BED DOMAIN-CONTAINING PROTEIN 4"/>
    <property type="match status" value="1"/>
</dbReference>
<keyword evidence="13" id="KW-1185">Reference proteome</keyword>
<organism evidence="12">
    <name type="scientific">Oryza punctata</name>
    <name type="common">Red rice</name>
    <dbReference type="NCBI Taxonomy" id="4537"/>
    <lineage>
        <taxon>Eukaryota</taxon>
        <taxon>Viridiplantae</taxon>
        <taxon>Streptophyta</taxon>
        <taxon>Embryophyta</taxon>
        <taxon>Tracheophyta</taxon>
        <taxon>Spermatophyta</taxon>
        <taxon>Magnoliopsida</taxon>
        <taxon>Liliopsida</taxon>
        <taxon>Poales</taxon>
        <taxon>Poaceae</taxon>
        <taxon>BOP clade</taxon>
        <taxon>Oryzoideae</taxon>
        <taxon>Oryzeae</taxon>
        <taxon>Oryzinae</taxon>
        <taxon>Oryza</taxon>
    </lineage>
</organism>
<dbReference type="Gramene" id="OPUNC02G09650.1">
    <property type="protein sequence ID" value="OPUNC02G09650.1"/>
    <property type="gene ID" value="OPUNC02G09650"/>
</dbReference>
<dbReference type="SUPFAM" id="SSF53098">
    <property type="entry name" value="Ribonuclease H-like"/>
    <property type="match status" value="1"/>
</dbReference>
<feature type="compositionally biased region" description="Low complexity" evidence="10">
    <location>
        <begin position="66"/>
        <end position="78"/>
    </location>
</feature>
<dbReference type="InterPro" id="IPR003656">
    <property type="entry name" value="Znf_BED"/>
</dbReference>
<evidence type="ECO:0000256" key="2">
    <source>
        <dbReference type="ARBA" id="ARBA00022723"/>
    </source>
</evidence>
<evidence type="ECO:0000256" key="5">
    <source>
        <dbReference type="ARBA" id="ARBA00023015"/>
    </source>
</evidence>
<keyword evidence="2" id="KW-0479">Metal-binding</keyword>
<keyword evidence="6" id="KW-0238">DNA-binding</keyword>
<dbReference type="EnsemblPlants" id="OPUNC02G09650.1">
    <property type="protein sequence ID" value="OPUNC02G09650.1"/>
    <property type="gene ID" value="OPUNC02G09650"/>
</dbReference>
<dbReference type="SMART" id="SM00614">
    <property type="entry name" value="ZnF_BED"/>
    <property type="match status" value="2"/>
</dbReference>
<reference evidence="12" key="1">
    <citation type="submission" date="2015-04" db="UniProtKB">
        <authorList>
            <consortium name="EnsemblPlants"/>
        </authorList>
    </citation>
    <scope>IDENTIFICATION</scope>
</reference>
<feature type="region of interest" description="Disordered" evidence="10">
    <location>
        <begin position="320"/>
        <end position="364"/>
    </location>
</feature>
<dbReference type="InterPro" id="IPR052035">
    <property type="entry name" value="ZnF_BED_domain_contain"/>
</dbReference>
<dbReference type="PROSITE" id="PS50808">
    <property type="entry name" value="ZF_BED"/>
    <property type="match status" value="1"/>
</dbReference>
<protein>
    <recommendedName>
        <fullName evidence="11">BED-type domain-containing protein</fullName>
    </recommendedName>
</protein>
<keyword evidence="4" id="KW-0862">Zinc</keyword>
<dbReference type="Pfam" id="PF05699">
    <property type="entry name" value="Dimer_Tnp_hAT"/>
    <property type="match status" value="1"/>
</dbReference>
<comment type="subcellular location">
    <subcellularLocation>
        <location evidence="1">Nucleus</location>
    </subcellularLocation>
</comment>
<keyword evidence="7" id="KW-0804">Transcription</keyword>
<dbReference type="GO" id="GO:0046983">
    <property type="term" value="F:protein dimerization activity"/>
    <property type="evidence" value="ECO:0007669"/>
    <property type="project" value="InterPro"/>
</dbReference>
<dbReference type="eggNOG" id="KOG1121">
    <property type="taxonomic scope" value="Eukaryota"/>
</dbReference>
<keyword evidence="3 9" id="KW-0863">Zinc-finger</keyword>
<dbReference type="GO" id="GO:0008270">
    <property type="term" value="F:zinc ion binding"/>
    <property type="evidence" value="ECO:0007669"/>
    <property type="project" value="UniProtKB-KW"/>
</dbReference>
<evidence type="ECO:0000256" key="4">
    <source>
        <dbReference type="ARBA" id="ARBA00022833"/>
    </source>
</evidence>
<dbReference type="Proteomes" id="UP000026962">
    <property type="component" value="Chromosome 2"/>
</dbReference>
<dbReference type="InterPro" id="IPR008906">
    <property type="entry name" value="HATC_C_dom"/>
</dbReference>
<dbReference type="AlphaFoldDB" id="A0A0E0JY14"/>
<feature type="region of interest" description="Disordered" evidence="10">
    <location>
        <begin position="59"/>
        <end position="79"/>
    </location>
</feature>
<reference evidence="12" key="2">
    <citation type="submission" date="2018-05" db="EMBL/GenBank/DDBJ databases">
        <title>OpunRS2 (Oryza punctata Reference Sequence Version 2).</title>
        <authorList>
            <person name="Zhang J."/>
            <person name="Kudrna D."/>
            <person name="Lee S."/>
            <person name="Talag J."/>
            <person name="Welchert J."/>
            <person name="Wing R.A."/>
        </authorList>
    </citation>
    <scope>NUCLEOTIDE SEQUENCE [LARGE SCALE GENOMIC DNA]</scope>
</reference>
<evidence type="ECO:0000256" key="8">
    <source>
        <dbReference type="ARBA" id="ARBA00023242"/>
    </source>
</evidence>
<evidence type="ECO:0000256" key="10">
    <source>
        <dbReference type="SAM" id="MobiDB-lite"/>
    </source>
</evidence>
<evidence type="ECO:0000313" key="13">
    <source>
        <dbReference type="Proteomes" id="UP000026962"/>
    </source>
</evidence>
<evidence type="ECO:0000256" key="3">
    <source>
        <dbReference type="ARBA" id="ARBA00022771"/>
    </source>
</evidence>
<dbReference type="PANTHER" id="PTHR46481:SF10">
    <property type="entry name" value="ZINC FINGER BED DOMAIN-CONTAINING PROTEIN 39"/>
    <property type="match status" value="1"/>
</dbReference>
<feature type="compositionally biased region" description="Basic and acidic residues" evidence="10">
    <location>
        <begin position="320"/>
        <end position="333"/>
    </location>
</feature>
<sequence>MAEENNYQLGRTGRRRRSEYWDNFEQKAECKYCKKLLCADPVRDGTSRLKKHYEETCQVRNSKPGSTQQQSSPSTSVQDGIDNLQKTQIISKSSFINSGQQKVAVVEDQLLRMIALHGSPSSLVEDEQFTSLIEILCPDFEMPSQGDIQKRCHALFDQEMNSLEDALECAPGLNLVCATPIRWFLNLIAELLHPDEEPFLDPYGEECIRAFQDDSLYRRRREISSCLKLDHPWTYNERWYAYYYALEIIQDECSSAPAQIAPLAGKIIFHETRITELLRTTLGTLYCALKKISTSNSPTSNLCLIELLKVRKTLVHECRNASRRNEDSSRELRSGPMNRSTDRDMEEENNCQQPTRRAGRRKRSEVWDHFEQKAECNYCKALLCADPARDGTSRLKKHYEETCPARHPNKSGRAGQQHGSPAASSERQGNHVLQNASTISKSTSDGQQTAAASAAAEDQLIRMIALHGFPSSMVEYVEFIRFVQMLCPDFKMLLRDDVEERCDALFDQEMSILKDAIARTPGLFSNLKPIPYRACEAEKKDRFRIREDDNDDEDTNEEQAHDIEDYDVLQSDLAETKLRMDMFFDDSYLSESIPLILDPRFKLVNVERLLKKASLPPYRIWEVQAAVVQLFQDYSNQGNARQPINHNNENVMDIDPFQQSHDSTFQTVGQSSMEHDHRNSQESITELYAYLQEKTVPIKQENFDILKWWKENCHRYPTVARMARDFLAIPVFTRPTPQMMTEITNHLRRYA</sequence>
<evidence type="ECO:0000256" key="1">
    <source>
        <dbReference type="ARBA" id="ARBA00004123"/>
    </source>
</evidence>
<feature type="domain" description="BED-type" evidence="11">
    <location>
        <begin position="361"/>
        <end position="414"/>
    </location>
</feature>
<dbReference type="GO" id="GO:0005634">
    <property type="term" value="C:nucleus"/>
    <property type="evidence" value="ECO:0007669"/>
    <property type="project" value="UniProtKB-SubCell"/>
</dbReference>
<keyword evidence="5" id="KW-0805">Transcription regulation</keyword>
<proteinExistence type="predicted"/>
<evidence type="ECO:0000256" key="9">
    <source>
        <dbReference type="PROSITE-ProRule" id="PRU00027"/>
    </source>
</evidence>
<evidence type="ECO:0000259" key="11">
    <source>
        <dbReference type="PROSITE" id="PS50808"/>
    </source>
</evidence>
<feature type="region of interest" description="Disordered" evidence="10">
    <location>
        <begin position="402"/>
        <end position="430"/>
    </location>
</feature>
<dbReference type="HOGENOM" id="CLU_370639_0_0_1"/>
<evidence type="ECO:0000256" key="6">
    <source>
        <dbReference type="ARBA" id="ARBA00023125"/>
    </source>
</evidence>
<feature type="compositionally biased region" description="Polar residues" evidence="10">
    <location>
        <begin position="417"/>
        <end position="430"/>
    </location>
</feature>
<accession>A0A0E0JY14</accession>